<reference evidence="1" key="2">
    <citation type="submission" date="2023-05" db="EMBL/GenBank/DDBJ databases">
        <authorList>
            <consortium name="Lawrence Berkeley National Laboratory"/>
            <person name="Steindorff A."/>
            <person name="Hensen N."/>
            <person name="Bonometti L."/>
            <person name="Westerberg I."/>
            <person name="Brannstrom I.O."/>
            <person name="Guillou S."/>
            <person name="Cros-Aarteil S."/>
            <person name="Calhoun S."/>
            <person name="Haridas S."/>
            <person name="Kuo A."/>
            <person name="Mondo S."/>
            <person name="Pangilinan J."/>
            <person name="Riley R."/>
            <person name="Labutti K."/>
            <person name="Andreopoulos B."/>
            <person name="Lipzen A."/>
            <person name="Chen C."/>
            <person name="Yanf M."/>
            <person name="Daum C."/>
            <person name="Ng V."/>
            <person name="Clum A."/>
            <person name="Ohm R."/>
            <person name="Martin F."/>
            <person name="Silar P."/>
            <person name="Natvig D."/>
            <person name="Lalanne C."/>
            <person name="Gautier V."/>
            <person name="Ament-Velasquez S.L."/>
            <person name="Kruys A."/>
            <person name="Hutchinson M.I."/>
            <person name="Powell A.J."/>
            <person name="Barry K."/>
            <person name="Miller A.N."/>
            <person name="Grigoriev I.V."/>
            <person name="Debuchy R."/>
            <person name="Gladieux P."/>
            <person name="Thoren M.H."/>
            <person name="Johannesson H."/>
        </authorList>
    </citation>
    <scope>NUCLEOTIDE SEQUENCE</scope>
    <source>
        <strain evidence="1">PSN293</strain>
    </source>
</reference>
<protein>
    <recommendedName>
        <fullName evidence="3">F-box domain-containing protein</fullName>
    </recommendedName>
</protein>
<evidence type="ECO:0000313" key="1">
    <source>
        <dbReference type="EMBL" id="KAK4213388.1"/>
    </source>
</evidence>
<reference evidence="1" key="1">
    <citation type="journal article" date="2023" name="Mol. Phylogenet. Evol.">
        <title>Genome-scale phylogeny and comparative genomics of the fungal order Sordariales.</title>
        <authorList>
            <person name="Hensen N."/>
            <person name="Bonometti L."/>
            <person name="Westerberg I."/>
            <person name="Brannstrom I.O."/>
            <person name="Guillou S."/>
            <person name="Cros-Aarteil S."/>
            <person name="Calhoun S."/>
            <person name="Haridas S."/>
            <person name="Kuo A."/>
            <person name="Mondo S."/>
            <person name="Pangilinan J."/>
            <person name="Riley R."/>
            <person name="LaButti K."/>
            <person name="Andreopoulos B."/>
            <person name="Lipzen A."/>
            <person name="Chen C."/>
            <person name="Yan M."/>
            <person name="Daum C."/>
            <person name="Ng V."/>
            <person name="Clum A."/>
            <person name="Steindorff A."/>
            <person name="Ohm R.A."/>
            <person name="Martin F."/>
            <person name="Silar P."/>
            <person name="Natvig D.O."/>
            <person name="Lalanne C."/>
            <person name="Gautier V."/>
            <person name="Ament-Velasquez S.L."/>
            <person name="Kruys A."/>
            <person name="Hutchinson M.I."/>
            <person name="Powell A.J."/>
            <person name="Barry K."/>
            <person name="Miller A.N."/>
            <person name="Grigoriev I.V."/>
            <person name="Debuchy R."/>
            <person name="Gladieux P."/>
            <person name="Hiltunen Thoren M."/>
            <person name="Johannesson H."/>
        </authorList>
    </citation>
    <scope>NUCLEOTIDE SEQUENCE</scope>
    <source>
        <strain evidence="1">PSN293</strain>
    </source>
</reference>
<evidence type="ECO:0008006" key="3">
    <source>
        <dbReference type="Google" id="ProtNLM"/>
    </source>
</evidence>
<sequence length="522" mass="59330">MTLTKDQRIANHLEKLPVELHEPILSQLTLRDIIAVAQYAPKGGRLESALEISPAWGKAWPTYCKHKQDLQTLVSLMMPIGSRLYDPTNNALNLTPGQFSRRIARHNIMSDGRDYSFFDATVMKASRNIQKQLRNLSTVTLGFICDEIPLESVAIICPWVMAEADEQSIRQKFLKTMAANCKCGLLSDNSALGPLQTSFIAQHKNLVSRLCEFKHPKKSTPDWTVPQMKAFVDAYTTVQKDLNTRKAQQLQALGAMYKIHHDRLKKPLAPQSPRKNTAHIPQQLDFVAEHVLRIVDIERSLQPRSRQGISRFRYPHASLVPYDWCLNLWYDVMQSNRSVLVAALVGARTGDVEEGLQEAMERPTVDDDVKLPEDITTLLPITYQGLKRFFYSNKFEKDGNLPQEDSMEDKLRVAVSKLPRVMVDPDQNLGISAKFVIHETEALAIGANKTDYMPPFEPREMEWLMAFVKCIEWMEEEFPEAAQRAKQSAAKRLEDEAHLQEELASMEGTARAREIVKASCLM</sequence>
<dbReference type="Proteomes" id="UP001301769">
    <property type="component" value="Unassembled WGS sequence"/>
</dbReference>
<dbReference type="EMBL" id="MU858109">
    <property type="protein sequence ID" value="KAK4213388.1"/>
    <property type="molecule type" value="Genomic_DNA"/>
</dbReference>
<keyword evidence="2" id="KW-1185">Reference proteome</keyword>
<accession>A0AAN6Y751</accession>
<organism evidence="1 2">
    <name type="scientific">Rhypophila decipiens</name>
    <dbReference type="NCBI Taxonomy" id="261697"/>
    <lineage>
        <taxon>Eukaryota</taxon>
        <taxon>Fungi</taxon>
        <taxon>Dikarya</taxon>
        <taxon>Ascomycota</taxon>
        <taxon>Pezizomycotina</taxon>
        <taxon>Sordariomycetes</taxon>
        <taxon>Sordariomycetidae</taxon>
        <taxon>Sordariales</taxon>
        <taxon>Naviculisporaceae</taxon>
        <taxon>Rhypophila</taxon>
    </lineage>
</organism>
<dbReference type="AlphaFoldDB" id="A0AAN6Y751"/>
<evidence type="ECO:0000313" key="2">
    <source>
        <dbReference type="Proteomes" id="UP001301769"/>
    </source>
</evidence>
<comment type="caution">
    <text evidence="1">The sequence shown here is derived from an EMBL/GenBank/DDBJ whole genome shotgun (WGS) entry which is preliminary data.</text>
</comment>
<gene>
    <name evidence="1" type="ORF">QBC37DRAFT_316307</name>
</gene>
<proteinExistence type="predicted"/>
<name>A0AAN6Y751_9PEZI</name>